<dbReference type="RefSeq" id="XP_013759993.1">
    <property type="nucleotide sequence ID" value="XM_013904539.1"/>
</dbReference>
<evidence type="ECO:0000256" key="4">
    <source>
        <dbReference type="ARBA" id="ARBA00022723"/>
    </source>
</evidence>
<dbReference type="OMA" id="TYYWEHY"/>
<dbReference type="STRING" id="461836.A0A0L0D4I3"/>
<evidence type="ECO:0000313" key="8">
    <source>
        <dbReference type="Proteomes" id="UP000054408"/>
    </source>
</evidence>
<sequence length="272" mass="29940">MADTPNTIPARLAHLADQRSDSTLLRPDKDDDPMKIVDRMWSLMGLLYKPHPWHGVSIGKHAPETVTAYIEIVPTDTVKYEVDKRTGYLKVDRPNKFSSVYPANYGFLPQSYAGKRVAALCKEATGLDVDGDHDPLDIFVISEKSIGHGNIIVDAVPIGGIRMIDDGEADDKIIAVLKGDAVYGHWTDVEEMPSSVTDAIVHFLSTYKQAPGVSETKVTIAEVYGREEAHKVILASVHDYDEKYANLRDLLTQTIFQAVLSSGATLSDDESI</sequence>
<dbReference type="CDD" id="cd00412">
    <property type="entry name" value="pyrophosphatase"/>
    <property type="match status" value="1"/>
</dbReference>
<evidence type="ECO:0000313" key="7">
    <source>
        <dbReference type="EMBL" id="KNC47224.1"/>
    </source>
</evidence>
<evidence type="ECO:0000256" key="6">
    <source>
        <dbReference type="ARBA" id="ARBA00022842"/>
    </source>
</evidence>
<evidence type="ECO:0000256" key="3">
    <source>
        <dbReference type="ARBA" id="ARBA00012146"/>
    </source>
</evidence>
<reference evidence="7 8" key="1">
    <citation type="submission" date="2010-05" db="EMBL/GenBank/DDBJ databases">
        <title>The Genome Sequence of Thecamonas trahens ATCC 50062.</title>
        <authorList>
            <consortium name="The Broad Institute Genome Sequencing Platform"/>
            <person name="Russ C."/>
            <person name="Cuomo C."/>
            <person name="Shea T."/>
            <person name="Young S.K."/>
            <person name="Zeng Q."/>
            <person name="Koehrsen M."/>
            <person name="Haas B."/>
            <person name="Borodovsky M."/>
            <person name="Guigo R."/>
            <person name="Alvarado L."/>
            <person name="Berlin A."/>
            <person name="Bochicchio J."/>
            <person name="Borenstein D."/>
            <person name="Chapman S."/>
            <person name="Chen Z."/>
            <person name="Freedman E."/>
            <person name="Gellesch M."/>
            <person name="Goldberg J."/>
            <person name="Griggs A."/>
            <person name="Gujja S."/>
            <person name="Heilman E."/>
            <person name="Heiman D."/>
            <person name="Hepburn T."/>
            <person name="Howarth C."/>
            <person name="Jen D."/>
            <person name="Larson L."/>
            <person name="Mehta T."/>
            <person name="Park D."/>
            <person name="Pearson M."/>
            <person name="Roberts A."/>
            <person name="Saif S."/>
            <person name="Shenoy N."/>
            <person name="Sisk P."/>
            <person name="Stolte C."/>
            <person name="Sykes S."/>
            <person name="Thomson T."/>
            <person name="Walk T."/>
            <person name="White J."/>
            <person name="Yandava C."/>
            <person name="Burger G."/>
            <person name="Gray M.W."/>
            <person name="Holland P.W.H."/>
            <person name="King N."/>
            <person name="Lang F.B.F."/>
            <person name="Roger A.J."/>
            <person name="Ruiz-Trillo I."/>
            <person name="Lander E."/>
            <person name="Nusbaum C."/>
        </authorList>
    </citation>
    <scope>NUCLEOTIDE SEQUENCE [LARGE SCALE GENOMIC DNA]</scope>
    <source>
        <strain evidence="7 8">ATCC 50062</strain>
    </source>
</reference>
<name>A0A0L0D4I3_THETB</name>
<dbReference type="InterPro" id="IPR008162">
    <property type="entry name" value="Pyrophosphatase"/>
</dbReference>
<evidence type="ECO:0000256" key="1">
    <source>
        <dbReference type="ARBA" id="ARBA00001946"/>
    </source>
</evidence>
<dbReference type="NCBIfam" id="NF001886">
    <property type="entry name" value="PRK00642.1"/>
    <property type="match status" value="1"/>
</dbReference>
<dbReference type="GO" id="GO:0000287">
    <property type="term" value="F:magnesium ion binding"/>
    <property type="evidence" value="ECO:0007669"/>
    <property type="project" value="InterPro"/>
</dbReference>
<dbReference type="eggNOG" id="KOG1626">
    <property type="taxonomic scope" value="Eukaryota"/>
</dbReference>
<proteinExistence type="inferred from homology"/>
<dbReference type="GO" id="GO:0006796">
    <property type="term" value="P:phosphate-containing compound metabolic process"/>
    <property type="evidence" value="ECO:0007669"/>
    <property type="project" value="InterPro"/>
</dbReference>
<keyword evidence="4" id="KW-0479">Metal-binding</keyword>
<dbReference type="GO" id="GO:0005737">
    <property type="term" value="C:cytoplasm"/>
    <property type="evidence" value="ECO:0007669"/>
    <property type="project" value="InterPro"/>
</dbReference>
<keyword evidence="8" id="KW-1185">Reference proteome</keyword>
<accession>A0A0L0D4I3</accession>
<dbReference type="OrthoDB" id="1608002at2759"/>
<protein>
    <recommendedName>
        <fullName evidence="3">inorganic diphosphatase</fullName>
        <ecNumber evidence="3">3.6.1.1</ecNumber>
    </recommendedName>
</protein>
<dbReference type="PANTHER" id="PTHR10286">
    <property type="entry name" value="INORGANIC PYROPHOSPHATASE"/>
    <property type="match status" value="1"/>
</dbReference>
<dbReference type="GeneID" id="25563237"/>
<dbReference type="Gene3D" id="3.90.80.10">
    <property type="entry name" value="Inorganic pyrophosphatase"/>
    <property type="match status" value="1"/>
</dbReference>
<comment type="cofactor">
    <cofactor evidence="1">
        <name>Mg(2+)</name>
        <dbReference type="ChEBI" id="CHEBI:18420"/>
    </cofactor>
</comment>
<dbReference type="EC" id="3.6.1.1" evidence="3"/>
<dbReference type="GO" id="GO:0004427">
    <property type="term" value="F:inorganic diphosphate phosphatase activity"/>
    <property type="evidence" value="ECO:0007669"/>
    <property type="project" value="UniProtKB-EC"/>
</dbReference>
<dbReference type="EMBL" id="GL349445">
    <property type="protein sequence ID" value="KNC47224.1"/>
    <property type="molecule type" value="Genomic_DNA"/>
</dbReference>
<dbReference type="SUPFAM" id="SSF50324">
    <property type="entry name" value="Inorganic pyrophosphatase"/>
    <property type="match status" value="1"/>
</dbReference>
<evidence type="ECO:0000256" key="2">
    <source>
        <dbReference type="ARBA" id="ARBA00006220"/>
    </source>
</evidence>
<dbReference type="InterPro" id="IPR036649">
    <property type="entry name" value="Pyrophosphatase_sf"/>
</dbReference>
<gene>
    <name evidence="7" type="ORF">AMSG_03652</name>
</gene>
<comment type="similarity">
    <text evidence="2">Belongs to the PPase family.</text>
</comment>
<keyword evidence="5" id="KW-0378">Hydrolase</keyword>
<dbReference type="AlphaFoldDB" id="A0A0L0D4I3"/>
<dbReference type="Proteomes" id="UP000054408">
    <property type="component" value="Unassembled WGS sequence"/>
</dbReference>
<dbReference type="Pfam" id="PF00719">
    <property type="entry name" value="Pyrophosphatase"/>
    <property type="match status" value="1"/>
</dbReference>
<evidence type="ECO:0000256" key="5">
    <source>
        <dbReference type="ARBA" id="ARBA00022801"/>
    </source>
</evidence>
<keyword evidence="6" id="KW-0460">Magnesium</keyword>
<organism evidence="7 8">
    <name type="scientific">Thecamonas trahens ATCC 50062</name>
    <dbReference type="NCBI Taxonomy" id="461836"/>
    <lineage>
        <taxon>Eukaryota</taxon>
        <taxon>Apusozoa</taxon>
        <taxon>Apusomonadida</taxon>
        <taxon>Apusomonadidae</taxon>
        <taxon>Thecamonas</taxon>
    </lineage>
</organism>